<dbReference type="GO" id="GO:0009055">
    <property type="term" value="F:electron transfer activity"/>
    <property type="evidence" value="ECO:0007669"/>
    <property type="project" value="InterPro"/>
</dbReference>
<dbReference type="Proteomes" id="UP000321577">
    <property type="component" value="Unassembled WGS sequence"/>
</dbReference>
<dbReference type="SUPFAM" id="SSF50952">
    <property type="entry name" value="Soluble quinoprotein glucose dehydrogenase"/>
    <property type="match status" value="1"/>
</dbReference>
<evidence type="ECO:0000256" key="5">
    <source>
        <dbReference type="SAM" id="SignalP"/>
    </source>
</evidence>
<reference evidence="7 8" key="1">
    <citation type="submission" date="2019-07" db="EMBL/GenBank/DDBJ databases">
        <title>Whole genome shotgun sequence of Brevifollis gellanilyticus NBRC 108608.</title>
        <authorList>
            <person name="Hosoyama A."/>
            <person name="Uohara A."/>
            <person name="Ohji S."/>
            <person name="Ichikawa N."/>
        </authorList>
    </citation>
    <scope>NUCLEOTIDE SEQUENCE [LARGE SCALE GENOMIC DNA]</scope>
    <source>
        <strain evidence="7 8">NBRC 108608</strain>
    </source>
</reference>
<dbReference type="NCBIfam" id="TIGR02603">
    <property type="entry name" value="CxxCH_TIGR02603"/>
    <property type="match status" value="1"/>
</dbReference>
<dbReference type="InterPro" id="IPR036909">
    <property type="entry name" value="Cyt_c-like_dom_sf"/>
</dbReference>
<organism evidence="7 8">
    <name type="scientific">Brevifollis gellanilyticus</name>
    <dbReference type="NCBI Taxonomy" id="748831"/>
    <lineage>
        <taxon>Bacteria</taxon>
        <taxon>Pseudomonadati</taxon>
        <taxon>Verrucomicrobiota</taxon>
        <taxon>Verrucomicrobiia</taxon>
        <taxon>Verrucomicrobiales</taxon>
        <taxon>Verrucomicrobiaceae</taxon>
    </lineage>
</organism>
<dbReference type="RefSeq" id="WP_146855328.1">
    <property type="nucleotide sequence ID" value="NZ_BKAG01000063.1"/>
</dbReference>
<keyword evidence="8" id="KW-1185">Reference proteome</keyword>
<keyword evidence="5" id="KW-0732">Signal</keyword>
<feature type="chain" id="PRO_5022109576" evidence="5">
    <location>
        <begin position="17"/>
        <end position="1113"/>
    </location>
</feature>
<evidence type="ECO:0000256" key="3">
    <source>
        <dbReference type="ARBA" id="ARBA00023004"/>
    </source>
</evidence>
<dbReference type="InterPro" id="IPR013428">
    <property type="entry name" value="Membrane-bound_put_N"/>
</dbReference>
<dbReference type="PROSITE" id="PS51007">
    <property type="entry name" value="CYTC"/>
    <property type="match status" value="1"/>
</dbReference>
<dbReference type="PANTHER" id="PTHR33546">
    <property type="entry name" value="LARGE, MULTIFUNCTIONAL SECRETED PROTEIN-RELATED"/>
    <property type="match status" value="1"/>
</dbReference>
<feature type="signal peptide" evidence="5">
    <location>
        <begin position="1"/>
        <end position="16"/>
    </location>
</feature>
<dbReference type="Pfam" id="PF23500">
    <property type="entry name" value="DUF7133"/>
    <property type="match status" value="1"/>
</dbReference>
<dbReference type="Gene3D" id="2.120.10.30">
    <property type="entry name" value="TolB, C-terminal domain"/>
    <property type="match status" value="1"/>
</dbReference>
<dbReference type="GO" id="GO:0020037">
    <property type="term" value="F:heme binding"/>
    <property type="evidence" value="ECO:0007669"/>
    <property type="project" value="InterPro"/>
</dbReference>
<dbReference type="InterPro" id="IPR055557">
    <property type="entry name" value="DUF7133"/>
</dbReference>
<evidence type="ECO:0000256" key="2">
    <source>
        <dbReference type="ARBA" id="ARBA00022723"/>
    </source>
</evidence>
<dbReference type="InterPro" id="IPR011041">
    <property type="entry name" value="Quinoprot_gluc/sorb_DH_b-prop"/>
</dbReference>
<dbReference type="InterPro" id="IPR013427">
    <property type="entry name" value="Haem-bd_dom_put"/>
</dbReference>
<dbReference type="InterPro" id="IPR011042">
    <property type="entry name" value="6-blade_b-propeller_TolB-like"/>
</dbReference>
<proteinExistence type="predicted"/>
<evidence type="ECO:0000256" key="4">
    <source>
        <dbReference type="PROSITE-ProRule" id="PRU00433"/>
    </source>
</evidence>
<dbReference type="OrthoDB" id="9770043at2"/>
<dbReference type="InterPro" id="IPR011989">
    <property type="entry name" value="ARM-like"/>
</dbReference>
<dbReference type="NCBIfam" id="TIGR02604">
    <property type="entry name" value="Piru_Ver_Nterm"/>
    <property type="match status" value="1"/>
</dbReference>
<accession>A0A512MGR6</accession>
<dbReference type="Gene3D" id="1.25.10.10">
    <property type="entry name" value="Leucine-rich Repeat Variant"/>
    <property type="match status" value="1"/>
</dbReference>
<dbReference type="Gene3D" id="1.10.760.10">
    <property type="entry name" value="Cytochrome c-like domain"/>
    <property type="match status" value="1"/>
</dbReference>
<dbReference type="SUPFAM" id="SSF46626">
    <property type="entry name" value="Cytochrome c"/>
    <property type="match status" value="1"/>
</dbReference>
<sequence>MRNLFLCLFLANAASAAEVTLHRWSGALNVPDPVACTVDEKGRVYVAATTRRKAADLDIREHPMWIPDDVGLSSVEEKREFLKRELAPGKMRLPRGSLKDHNKDGSIDWKDLTVHSEKIFQLRDTDGDGTADKMTTFAEGFNTEVTGIAAGILYHDGWVYCTIAPDLWRLKDTDDDGVADVREVVAHGFGMHIAYAGHDMHGPRLGLDGRIYWSIGDKGVNVMSKEGKQWLYPHEGAVMRVEPDGSGFEVFAHGLRNVQEVAFDDFGNMFGVDNDADMPGEKERFVYITELSDSGWRCSHQYMKAESRWMRESIWQTPGTVVEADPKAKTVEGAVATPPASYPLFVTPPLANYSNGPAGFVHEPGTALGSHLRGHFILDQFPSGKMEAFKITPKGSAFEMSRARLINSGIMGIGLSFGPDGGLYMADWVGGYPLDEKGAIWRVDEDAKAATDPARVETQKILAAGFKKLEPADLQIMLANLDQRVRLGAQLELASRKEWKVFAETLEDGKAPLLAKLHAIWGIGIGMRHGDTGEAALLPHLTSAEPEVQTQIIKVLGDAPAKAEESRLALPKLIASSNIRVRFYAAIAAGKLQLGAAEDALWTMAAKEAGDAWMRHAVVTGLSGAATAESLAKRISDSSRNVRIAAVLALSRQHSALIVPALADRDSAIVDEAARAIHDDNGISEAMPQLAALLDEDKAHTDVTTRRAINANLRLGKIENAERLLKFALAKNQTPAFAADAFAALLVFTEPPVLDRVDGHNRRYAVRDAAAIAAVVQPRVSDLLALADADLKAAGIELMVKLALKVDAPALRSIIADDKAKATQRVGALRLMAAQHSSDAAFAETLTLAAAKTSPVELRTESLAQTFALQKDRAVAEASRVLEQGSTTEKQAALKLLSKDTSEPAVTLMDTWLQRLAAGKVDASLKLDVIEASQTFPKLAERLAAYQQSRTTAPRDDLLEGGDAVNGKELVTNHLGANCLACHTVEAKEGSQVGPLLKTIGGQRTRVELLESLVNPVAKIVPGYGLVSITLKDGSNIAGALAKEDKATITVRLADGTEKKVQRTQVTMQTPPVSMMPPMLGILTPREVRDVVAYLSSLKPSKGKSAAKAKDEH</sequence>
<keyword evidence="1 4" id="KW-0349">Heme</keyword>
<dbReference type="GO" id="GO:0046872">
    <property type="term" value="F:metal ion binding"/>
    <property type="evidence" value="ECO:0007669"/>
    <property type="project" value="UniProtKB-KW"/>
</dbReference>
<comment type="caution">
    <text evidence="7">The sequence shown here is derived from an EMBL/GenBank/DDBJ whole genome shotgun (WGS) entry which is preliminary data.</text>
</comment>
<gene>
    <name evidence="7" type="primary">gdhP_2</name>
    <name evidence="7" type="ORF">BGE01nite_52210</name>
</gene>
<evidence type="ECO:0000313" key="7">
    <source>
        <dbReference type="EMBL" id="GEP45930.1"/>
    </source>
</evidence>
<dbReference type="AlphaFoldDB" id="A0A512MGR6"/>
<dbReference type="InterPro" id="IPR016024">
    <property type="entry name" value="ARM-type_fold"/>
</dbReference>
<evidence type="ECO:0000313" key="8">
    <source>
        <dbReference type="Proteomes" id="UP000321577"/>
    </source>
</evidence>
<dbReference type="EMBL" id="BKAG01000063">
    <property type="protein sequence ID" value="GEP45930.1"/>
    <property type="molecule type" value="Genomic_DNA"/>
</dbReference>
<feature type="domain" description="Cytochrome c" evidence="6">
    <location>
        <begin position="962"/>
        <end position="1099"/>
    </location>
</feature>
<dbReference type="InterPro" id="IPR009056">
    <property type="entry name" value="Cyt_c-like_dom"/>
</dbReference>
<evidence type="ECO:0000259" key="6">
    <source>
        <dbReference type="PROSITE" id="PS51007"/>
    </source>
</evidence>
<name>A0A512MGR6_9BACT</name>
<keyword evidence="3 4" id="KW-0408">Iron</keyword>
<dbReference type="PANTHER" id="PTHR33546:SF1">
    <property type="entry name" value="LARGE, MULTIFUNCTIONAL SECRETED PROTEIN"/>
    <property type="match status" value="1"/>
</dbReference>
<dbReference type="SUPFAM" id="SSF48371">
    <property type="entry name" value="ARM repeat"/>
    <property type="match status" value="1"/>
</dbReference>
<keyword evidence="2 4" id="KW-0479">Metal-binding</keyword>
<evidence type="ECO:0000256" key="1">
    <source>
        <dbReference type="ARBA" id="ARBA00022617"/>
    </source>
</evidence>
<protein>
    <submittedName>
        <fullName evidence="7">Glucose dehydrogenase</fullName>
    </submittedName>
</protein>